<dbReference type="RefSeq" id="WP_282301275.1">
    <property type="nucleotide sequence ID" value="NZ_CP124616.1"/>
</dbReference>
<dbReference type="Proteomes" id="UP001241605">
    <property type="component" value="Chromosome"/>
</dbReference>
<evidence type="ECO:0000313" key="2">
    <source>
        <dbReference type="Proteomes" id="UP001241605"/>
    </source>
</evidence>
<evidence type="ECO:0000313" key="1">
    <source>
        <dbReference type="EMBL" id="WGW04640.1"/>
    </source>
</evidence>
<organism evidence="1 2">
    <name type="scientific">Tropicibacter oceani</name>
    <dbReference type="NCBI Taxonomy" id="3058420"/>
    <lineage>
        <taxon>Bacteria</taxon>
        <taxon>Pseudomonadati</taxon>
        <taxon>Pseudomonadota</taxon>
        <taxon>Alphaproteobacteria</taxon>
        <taxon>Rhodobacterales</taxon>
        <taxon>Roseobacteraceae</taxon>
        <taxon>Tropicibacter</taxon>
    </lineage>
</organism>
<accession>A0ABY8QJ24</accession>
<keyword evidence="2" id="KW-1185">Reference proteome</keyword>
<sequence length="142" mass="16311">MTQNYQDLIQVSDLLQERALNKHRQNLTESRRLKQELAQIDNYRQAVQADTASLGARRLSGADTLWQTWLVRKRASILQEMAMARAKEADSLARAKTAQARFDAARDLQAEEQRKSREKRLLAQTETLEALGRLRGGFGEDW</sequence>
<reference evidence="1 2" key="1">
    <citation type="submission" date="2023-05" db="EMBL/GenBank/DDBJ databases">
        <title>YMD87, complete Genome.</title>
        <authorList>
            <person name="Zhang J."/>
            <person name="Xu X."/>
        </authorList>
    </citation>
    <scope>NUCLEOTIDE SEQUENCE [LARGE SCALE GENOMIC DNA]</scope>
    <source>
        <strain evidence="1 2">YMD87</strain>
    </source>
</reference>
<protein>
    <recommendedName>
        <fullName evidence="3">Flagellar FliJ protein</fullName>
    </recommendedName>
</protein>
<proteinExistence type="predicted"/>
<name>A0ABY8QJ24_9RHOB</name>
<gene>
    <name evidence="1" type="ORF">QF118_03565</name>
</gene>
<evidence type="ECO:0008006" key="3">
    <source>
        <dbReference type="Google" id="ProtNLM"/>
    </source>
</evidence>
<dbReference type="EMBL" id="CP124616">
    <property type="protein sequence ID" value="WGW04640.1"/>
    <property type="molecule type" value="Genomic_DNA"/>
</dbReference>